<dbReference type="InterPro" id="IPR015590">
    <property type="entry name" value="Aldehyde_DH_dom"/>
</dbReference>
<dbReference type="EMBL" id="BNGU01000024">
    <property type="protein sequence ID" value="GHM59646.1"/>
    <property type="molecule type" value="Genomic_DNA"/>
</dbReference>
<dbReference type="InterPro" id="IPR050740">
    <property type="entry name" value="Aldehyde_DH_Superfamily"/>
</dbReference>
<organism evidence="5 6">
    <name type="scientific">Candidatus Mesenet longicola</name>
    <dbReference type="NCBI Taxonomy" id="1892558"/>
    <lineage>
        <taxon>Bacteria</taxon>
        <taxon>Pseudomonadati</taxon>
        <taxon>Pseudomonadota</taxon>
        <taxon>Alphaproteobacteria</taxon>
        <taxon>Rickettsiales</taxon>
        <taxon>Anaplasmataceae</taxon>
        <taxon>Candidatus Mesenet</taxon>
    </lineage>
</organism>
<evidence type="ECO:0000256" key="1">
    <source>
        <dbReference type="ARBA" id="ARBA00009986"/>
    </source>
</evidence>
<reference evidence="5 6" key="1">
    <citation type="journal article" date="2021" name="Microb. Ecol.">
        <title>Candidatus Mesenet longicola: Novel Endosymbionts of Brontispa longissima that Induce Cytoplasmic Incompatibility.</title>
        <authorList>
            <person name="Takano S."/>
            <person name="Gotoh Y."/>
            <person name="Hayashi T."/>
        </authorList>
    </citation>
    <scope>NUCLEOTIDE SEQUENCE [LARGE SCALE GENOMIC DNA]</scope>
    <source>
        <strain evidence="5">L5</strain>
    </source>
</reference>
<evidence type="ECO:0000313" key="6">
    <source>
        <dbReference type="Proteomes" id="UP000637906"/>
    </source>
</evidence>
<evidence type="ECO:0000256" key="2">
    <source>
        <dbReference type="ARBA" id="ARBA00023002"/>
    </source>
</evidence>
<proteinExistence type="inferred from homology"/>
<dbReference type="InterPro" id="IPR016163">
    <property type="entry name" value="Ald_DH_C"/>
</dbReference>
<accession>A0A8J3HPV3</accession>
<dbReference type="SUPFAM" id="SSF81301">
    <property type="entry name" value="Nucleotidyltransferase"/>
    <property type="match status" value="1"/>
</dbReference>
<dbReference type="InterPro" id="IPR016162">
    <property type="entry name" value="Ald_DH_N"/>
</dbReference>
<dbReference type="GO" id="GO:0016620">
    <property type="term" value="F:oxidoreductase activity, acting on the aldehyde or oxo group of donors, NAD or NADP as acceptor"/>
    <property type="evidence" value="ECO:0007669"/>
    <property type="project" value="InterPro"/>
</dbReference>
<keyword evidence="6" id="KW-1185">Reference proteome</keyword>
<evidence type="ECO:0000259" key="4">
    <source>
        <dbReference type="Pfam" id="PF18765"/>
    </source>
</evidence>
<dbReference type="PANTHER" id="PTHR43353">
    <property type="entry name" value="SUCCINATE-SEMIALDEHYDE DEHYDROGENASE, MITOCHONDRIAL"/>
    <property type="match status" value="1"/>
</dbReference>
<dbReference type="Gene3D" id="3.40.309.10">
    <property type="entry name" value="Aldehyde Dehydrogenase, Chain A, domain 2"/>
    <property type="match status" value="1"/>
</dbReference>
<keyword evidence="2" id="KW-0560">Oxidoreductase</keyword>
<dbReference type="Pfam" id="PF00171">
    <property type="entry name" value="Aldedh"/>
    <property type="match status" value="1"/>
</dbReference>
<dbReference type="PROSITE" id="PS00070">
    <property type="entry name" value="ALDEHYDE_DEHYDR_CYS"/>
    <property type="match status" value="1"/>
</dbReference>
<evidence type="ECO:0000313" key="5">
    <source>
        <dbReference type="EMBL" id="GHM59646.1"/>
    </source>
</evidence>
<evidence type="ECO:0000259" key="3">
    <source>
        <dbReference type="Pfam" id="PF00171"/>
    </source>
</evidence>
<dbReference type="Gene3D" id="3.30.460.10">
    <property type="entry name" value="Beta Polymerase, domain 2"/>
    <property type="match status" value="1"/>
</dbReference>
<evidence type="ECO:0008006" key="7">
    <source>
        <dbReference type="Google" id="ProtNLM"/>
    </source>
</evidence>
<dbReference type="PANTHER" id="PTHR43353:SF5">
    <property type="entry name" value="SUCCINATE-SEMIALDEHYDE DEHYDROGENASE, MITOCHONDRIAL"/>
    <property type="match status" value="1"/>
</dbReference>
<sequence>MNVDFNLIKKQCIDIAKIIKGKENNLIKILIQYEPYNVARYEIERCIRTLNDIDKNQQYFKEKVDTISVFMPSNLPLYSLVLFTLIPGFIAEELYVHPNTTLRQLGIIRNLYDILKIKEYLPSVNITSEKHDVFIERYVKKSRVIIFTGRGTTKAEIEKVMPENSILIFNGSGHNPVVVAEDADINKAVKDSIFVKFFNNGQDCAGPDSIFIHKKIADEFIEKFKNECSKLIVGKFSNKNTFIGLIHQKSELEKLEKIISDNKDNVIYGGKVDSDNLIVHPTIILSKITEKANFQETFGPIAFIVKYEEDEELKLYFQDENGRYQYNKMYVSLYGNSRYIRSNCDVMLFKGNASTKNGVGIVLSNQTIHDVEIGTKAYGGYSKGASAVIFKNSYGKIFSKALPILIPEVITELLINKKTIDDLQAKSFLMLREIPGSDIDFVLKIEYEFKQQVKNIFANNIEFAFIFGSIAKRTFKRKESDIDTFICLKEDDKVKMATFAKWIVQFQYSLDLKPDLKYPSEITTHESLESAVDNLKEIKISFSYSSKNSRIYDKIFWACVLPSFHKKRAFIGSEDGGRKLSDLAKKCKSYPKKWGEEFIQLLDKSEKVPIFLQKRYKSLNKEKIKQKLTKLLEEHEYCEVMRLIEFNAIESGSTKASREVYVKNELSQANVENIENAVQI</sequence>
<dbReference type="InterPro" id="IPR043519">
    <property type="entry name" value="NT_sf"/>
</dbReference>
<dbReference type="Proteomes" id="UP000637906">
    <property type="component" value="Unassembled WGS sequence"/>
</dbReference>
<dbReference type="Gene3D" id="3.40.605.10">
    <property type="entry name" value="Aldehyde Dehydrogenase, Chain A, domain 1"/>
    <property type="match status" value="1"/>
</dbReference>
<dbReference type="InterPro" id="IPR016160">
    <property type="entry name" value="Ald_DH_CS_CYS"/>
</dbReference>
<comment type="similarity">
    <text evidence="1">Belongs to the aldehyde dehydrogenase family.</text>
</comment>
<feature type="domain" description="Aldehyde dehydrogenase" evidence="3">
    <location>
        <begin position="141"/>
        <end position="313"/>
    </location>
</feature>
<dbReference type="SUPFAM" id="SSF53720">
    <property type="entry name" value="ALDH-like"/>
    <property type="match status" value="1"/>
</dbReference>
<name>A0A8J3HPV3_9RICK</name>
<protein>
    <recommendedName>
        <fullName evidence="7">Aldehyde dehydrogenase family protein</fullName>
    </recommendedName>
</protein>
<dbReference type="InterPro" id="IPR041633">
    <property type="entry name" value="Polbeta"/>
</dbReference>
<dbReference type="InterPro" id="IPR016161">
    <property type="entry name" value="Ald_DH/histidinol_DH"/>
</dbReference>
<feature type="domain" description="Polymerase beta nucleotidyltransferase" evidence="4">
    <location>
        <begin position="451"/>
        <end position="500"/>
    </location>
</feature>
<comment type="caution">
    <text evidence="5">The sequence shown here is derived from an EMBL/GenBank/DDBJ whole genome shotgun (WGS) entry which is preliminary data.</text>
</comment>
<dbReference type="CDD" id="cd05403">
    <property type="entry name" value="NT_KNTase_like"/>
    <property type="match status" value="1"/>
</dbReference>
<dbReference type="AlphaFoldDB" id="A0A8J3HPV3"/>
<dbReference type="Pfam" id="PF18765">
    <property type="entry name" value="Polbeta"/>
    <property type="match status" value="1"/>
</dbReference>
<gene>
    <name evidence="5" type="ORF">sL5_06390</name>
</gene>